<accession>A0A9W9Q3M6</accession>
<dbReference type="EMBL" id="JAPZBO010000002">
    <property type="protein sequence ID" value="KAJ5324011.1"/>
    <property type="molecule type" value="Genomic_DNA"/>
</dbReference>
<feature type="compositionally biased region" description="Low complexity" evidence="1">
    <location>
        <begin position="38"/>
        <end position="59"/>
    </location>
</feature>
<organism evidence="2 3">
    <name type="scientific">Penicillium atrosanguineum</name>
    <dbReference type="NCBI Taxonomy" id="1132637"/>
    <lineage>
        <taxon>Eukaryota</taxon>
        <taxon>Fungi</taxon>
        <taxon>Dikarya</taxon>
        <taxon>Ascomycota</taxon>
        <taxon>Pezizomycotina</taxon>
        <taxon>Eurotiomycetes</taxon>
        <taxon>Eurotiomycetidae</taxon>
        <taxon>Eurotiales</taxon>
        <taxon>Aspergillaceae</taxon>
        <taxon>Penicillium</taxon>
    </lineage>
</organism>
<feature type="compositionally biased region" description="Polar residues" evidence="1">
    <location>
        <begin position="698"/>
        <end position="710"/>
    </location>
</feature>
<feature type="compositionally biased region" description="Low complexity" evidence="1">
    <location>
        <begin position="240"/>
        <end position="256"/>
    </location>
</feature>
<comment type="caution">
    <text evidence="2">The sequence shown here is derived from an EMBL/GenBank/DDBJ whole genome shotgun (WGS) entry which is preliminary data.</text>
</comment>
<feature type="compositionally biased region" description="Polar residues" evidence="1">
    <location>
        <begin position="928"/>
        <end position="943"/>
    </location>
</feature>
<evidence type="ECO:0000313" key="3">
    <source>
        <dbReference type="Proteomes" id="UP001147746"/>
    </source>
</evidence>
<gene>
    <name evidence="2" type="ORF">N7476_002611</name>
</gene>
<name>A0A9W9Q3M6_9EURO</name>
<feature type="compositionally biased region" description="Basic and acidic residues" evidence="1">
    <location>
        <begin position="1116"/>
        <end position="1127"/>
    </location>
</feature>
<feature type="compositionally biased region" description="Polar residues" evidence="1">
    <location>
        <begin position="859"/>
        <end position="871"/>
    </location>
</feature>
<evidence type="ECO:0000256" key="1">
    <source>
        <dbReference type="SAM" id="MobiDB-lite"/>
    </source>
</evidence>
<keyword evidence="3" id="KW-1185">Reference proteome</keyword>
<dbReference type="OrthoDB" id="5423926at2759"/>
<protein>
    <submittedName>
        <fullName evidence="2">Uncharacterized protein</fullName>
    </submittedName>
</protein>
<feature type="compositionally biased region" description="Polar residues" evidence="1">
    <location>
        <begin position="476"/>
        <end position="485"/>
    </location>
</feature>
<feature type="compositionally biased region" description="Polar residues" evidence="1">
    <location>
        <begin position="1254"/>
        <end position="1263"/>
    </location>
</feature>
<feature type="compositionally biased region" description="Basic and acidic residues" evidence="1">
    <location>
        <begin position="267"/>
        <end position="277"/>
    </location>
</feature>
<feature type="compositionally biased region" description="Basic and acidic residues" evidence="1">
    <location>
        <begin position="1170"/>
        <end position="1201"/>
    </location>
</feature>
<sequence>MFGRRKRSSSYHQVPLPTASAQSAQTAASHAFLKSQPSTNSLSSAAAAAALRNRTPTPTSVGNVETKRMVQRRSSSQSQANPVSGRRSASVSGTLRRSSSSGSMTARSFREPSPHRPSTSSGPINHTPSNAPPLPSVPPQYASGNPRNRRAVSMQPQMRTPPASPPRASARGVSADRGGREGGSAVHSAHNRLSSLGTVPETDRPNSRSSVNFSRPISPPVIPAVHENRPVSREGPSGRVVPAAAASAQQSPSQVAEKALNPKSRRHGAENAEEKNVIKSVGAPAGTAAAAAKAVSMHKDSPRVETAHARRERIDPEPLDTRTRDQRSGDDGPIAVTNPDIEEQPSRAIERWPSTVIEEQEPAGKINASRVEETRNRSATASPTVDHAETVSTPQPSPTADKESTPQQPEHARQPSSPNRSAHFSKWLSVSAAGDQVHQPPPRSVSPVKSALKSQRGDSLSPDRRAAHTGRIVPTSELSDGTSVASDDGSRPVPKKKSVRVSFDDAAEIVGVAASPPTSPEDYAPDSPPGKSKTRKNWFGVGRKKQPSDHVTGDDDFDEVLKPRPVLPSFGSVRKNRDGTPVPPIPQFSDNESTGTSGDEAPDRGVSFSNDHALGSMLPKVYPAESSQVHDVKSVEQFSVKGEPSSLKEPSSDKKLDGTALGGIAENPPFTEAESETALPSIAVQPATPMLENDRPSFDQSRSNRSSLDQYQVPGGFPPPNSDRKPKSAAEGIRQPMASPLPNLDDVDTEGDSGDSIYSDAEEDFDGDGFGSINAIVDSRAIPRSSVPLDTTSESRDITPRPTTRTVAVDSQSQDVTEAAEEPRSITPTQESVNRKMEESSTAMAFPESPSPPPPSKSQAGASQNGAMQSENKQKRTGSVDAYGSSGLQDRRSQPVNGAAYGKTQNRPVSLGPAFQMKSPVAAFPNSLRRTASNGSDSSSSFKRATPSPRSEGFHGMRRTMRAGAVPTGQAQPPTLRAGSPEEYRPMSSGSGAGTMRKTLRSPPGGGERTSFFSTNKKAPPRAKFTKPPPKSKGATRFANSDDEDESRPQVFRSRFADSSDEGEGSNNAMRPVRGIPRRQGAHDGDSTDLEDSSEDNRQQHGQAQTPGGLVIPPRGDARLQRSRDHNAPNMSGMAAVARQRGMSQKELEAFLMQPKKQGFLTRIGLKKAKNDSRVYKADVESPSRRDTPLERSRLEREQLREPYAMENTYTATIEAEPPSSPSGKLLKKNKRHTLGGDAWPLRPQEEQPAPTPASEQVQSAPSSPLRKEKPAPANGTLVNGDSPATETGPSQPEPEFHDASSEITNLTDPGPAARDVVIAGSGRKKRFPMLRKAFGLRS</sequence>
<reference evidence="2" key="1">
    <citation type="submission" date="2022-12" db="EMBL/GenBank/DDBJ databases">
        <authorList>
            <person name="Petersen C."/>
        </authorList>
    </citation>
    <scope>NUCLEOTIDE SEQUENCE</scope>
    <source>
        <strain evidence="2">IBT 21472</strain>
    </source>
</reference>
<feature type="compositionally biased region" description="Polar residues" evidence="1">
    <location>
        <begin position="588"/>
        <end position="597"/>
    </location>
</feature>
<feature type="compositionally biased region" description="Low complexity" evidence="1">
    <location>
        <begin position="18"/>
        <end position="29"/>
    </location>
</feature>
<proteinExistence type="predicted"/>
<feature type="compositionally biased region" description="Low complexity" evidence="1">
    <location>
        <begin position="283"/>
        <end position="294"/>
    </location>
</feature>
<feature type="compositionally biased region" description="Polar residues" evidence="1">
    <location>
        <begin position="801"/>
        <end position="816"/>
    </location>
</feature>
<reference evidence="2" key="2">
    <citation type="journal article" date="2023" name="IMA Fungus">
        <title>Comparative genomic study of the Penicillium genus elucidates a diverse pangenome and 15 lateral gene transfer events.</title>
        <authorList>
            <person name="Petersen C."/>
            <person name="Sorensen T."/>
            <person name="Nielsen M.R."/>
            <person name="Sondergaard T.E."/>
            <person name="Sorensen J.L."/>
            <person name="Fitzpatrick D.A."/>
            <person name="Frisvad J.C."/>
            <person name="Nielsen K.L."/>
        </authorList>
    </citation>
    <scope>NUCLEOTIDE SEQUENCE</scope>
    <source>
        <strain evidence="2">IBT 21472</strain>
    </source>
</reference>
<evidence type="ECO:0000313" key="2">
    <source>
        <dbReference type="EMBL" id="KAJ5324011.1"/>
    </source>
</evidence>
<feature type="compositionally biased region" description="Basic and acidic residues" evidence="1">
    <location>
        <begin position="297"/>
        <end position="330"/>
    </location>
</feature>
<dbReference type="Proteomes" id="UP001147746">
    <property type="component" value="Unassembled WGS sequence"/>
</dbReference>
<feature type="compositionally biased region" description="Low complexity" evidence="1">
    <location>
        <begin position="88"/>
        <end position="107"/>
    </location>
</feature>
<feature type="region of interest" description="Disordered" evidence="1">
    <location>
        <begin position="1170"/>
        <end position="1326"/>
    </location>
</feature>
<feature type="compositionally biased region" description="Polar residues" evidence="1">
    <location>
        <begin position="116"/>
        <end position="127"/>
    </location>
</feature>
<feature type="region of interest" description="Disordered" evidence="1">
    <location>
        <begin position="1"/>
        <end position="1143"/>
    </location>
</feature>
<feature type="compositionally biased region" description="Polar residues" evidence="1">
    <location>
        <begin position="1277"/>
        <end position="1291"/>
    </location>
</feature>